<organism evidence="2 3">
    <name type="scientific">Chelydra serpentina</name>
    <name type="common">Snapping turtle</name>
    <name type="synonym">Testudo serpentina</name>
    <dbReference type="NCBI Taxonomy" id="8475"/>
    <lineage>
        <taxon>Eukaryota</taxon>
        <taxon>Metazoa</taxon>
        <taxon>Chordata</taxon>
        <taxon>Craniata</taxon>
        <taxon>Vertebrata</taxon>
        <taxon>Euteleostomi</taxon>
        <taxon>Archelosauria</taxon>
        <taxon>Testudinata</taxon>
        <taxon>Testudines</taxon>
        <taxon>Cryptodira</taxon>
        <taxon>Durocryptodira</taxon>
        <taxon>Americhelydia</taxon>
        <taxon>Chelydroidea</taxon>
        <taxon>Chelydridae</taxon>
        <taxon>Chelydra</taxon>
    </lineage>
</organism>
<dbReference type="GO" id="GO:0051310">
    <property type="term" value="P:metaphase chromosome alignment"/>
    <property type="evidence" value="ECO:0007669"/>
    <property type="project" value="TreeGrafter"/>
</dbReference>
<comment type="caution">
    <text evidence="2">The sequence shown here is derived from an EMBL/GenBank/DDBJ whole genome shotgun (WGS) entry which is preliminary data.</text>
</comment>
<dbReference type="GO" id="GO:0000775">
    <property type="term" value="C:chromosome, centromeric region"/>
    <property type="evidence" value="ECO:0007669"/>
    <property type="project" value="InterPro"/>
</dbReference>
<dbReference type="GO" id="GO:0005634">
    <property type="term" value="C:nucleus"/>
    <property type="evidence" value="ECO:0007669"/>
    <property type="project" value="TreeGrafter"/>
</dbReference>
<sequence>MKKQEKHLRDERNEFFSKLVSLEGKNKDLIQELEKVQSELQFKQSEITHIQNVSSAELDCLRQEMLNVRAEQNKMQEQHNVLLQENEQLSKVIKTKNESLACDLVHDRRPTSEQLRESMEEKENELNKYQVKPELLQMDLEDREGSVENYSTQVIQWRLL</sequence>
<dbReference type="InterPro" id="IPR043513">
    <property type="entry name" value="Cenp-F"/>
</dbReference>
<dbReference type="GO" id="GO:0070840">
    <property type="term" value="F:dynein complex binding"/>
    <property type="evidence" value="ECO:0007669"/>
    <property type="project" value="TreeGrafter"/>
</dbReference>
<keyword evidence="3" id="KW-1185">Reference proteome</keyword>
<evidence type="ECO:0000313" key="2">
    <source>
        <dbReference type="EMBL" id="KAG6928806.1"/>
    </source>
</evidence>
<evidence type="ECO:0000313" key="3">
    <source>
        <dbReference type="Proteomes" id="UP000765507"/>
    </source>
</evidence>
<gene>
    <name evidence="2" type="ORF">G0U57_007430</name>
</gene>
<dbReference type="GO" id="GO:0010389">
    <property type="term" value="P:regulation of G2/M transition of mitotic cell cycle"/>
    <property type="evidence" value="ECO:0007669"/>
    <property type="project" value="TreeGrafter"/>
</dbReference>
<evidence type="ECO:0000256" key="1">
    <source>
        <dbReference type="SAM" id="Coils"/>
    </source>
</evidence>
<dbReference type="PANTHER" id="PTHR18874">
    <property type="entry name" value="CMF/LEK/CENP CELL DIVISION-RELATED"/>
    <property type="match status" value="1"/>
</dbReference>
<feature type="coiled-coil region" evidence="1">
    <location>
        <begin position="19"/>
        <end position="78"/>
    </location>
</feature>
<protein>
    <submittedName>
        <fullName evidence="2">Centromere protein F</fullName>
    </submittedName>
</protein>
<accession>A0A8T1SIA5</accession>
<name>A0A8T1SIA5_CHESE</name>
<dbReference type="Proteomes" id="UP000765507">
    <property type="component" value="Unassembled WGS sequence"/>
</dbReference>
<dbReference type="OrthoDB" id="10255522at2759"/>
<proteinExistence type="predicted"/>
<reference evidence="2 3" key="1">
    <citation type="journal article" date="2020" name="G3 (Bethesda)">
        <title>Draft Genome of the Common Snapping Turtle, Chelydra serpentina, a Model for Phenotypic Plasticity in Reptiles.</title>
        <authorList>
            <person name="Das D."/>
            <person name="Singh S.K."/>
            <person name="Bierstedt J."/>
            <person name="Erickson A."/>
            <person name="Galli G.L.J."/>
            <person name="Crossley D.A. 2nd"/>
            <person name="Rhen T."/>
        </authorList>
    </citation>
    <scope>NUCLEOTIDE SEQUENCE [LARGE SCALE GENOMIC DNA]</scope>
    <source>
        <strain evidence="2">KW</strain>
    </source>
</reference>
<dbReference type="EMBL" id="JAHGAV010000200">
    <property type="protein sequence ID" value="KAG6928806.1"/>
    <property type="molecule type" value="Genomic_DNA"/>
</dbReference>
<keyword evidence="1" id="KW-0175">Coiled coil</keyword>
<dbReference type="GO" id="GO:0000922">
    <property type="term" value="C:spindle pole"/>
    <property type="evidence" value="ECO:0007669"/>
    <property type="project" value="TreeGrafter"/>
</dbReference>
<dbReference type="PANTHER" id="PTHR18874:SF10">
    <property type="entry name" value="CENTROMERE PROTEIN F"/>
    <property type="match status" value="1"/>
</dbReference>
<dbReference type="AlphaFoldDB" id="A0A8T1SIA5"/>
<dbReference type="GO" id="GO:0000278">
    <property type="term" value="P:mitotic cell cycle"/>
    <property type="evidence" value="ECO:0007669"/>
    <property type="project" value="TreeGrafter"/>
</dbReference>
<dbReference type="GO" id="GO:0008017">
    <property type="term" value="F:microtubule binding"/>
    <property type="evidence" value="ECO:0007669"/>
    <property type="project" value="InterPro"/>
</dbReference>